<evidence type="ECO:0000259" key="7">
    <source>
        <dbReference type="PROSITE" id="PS50850"/>
    </source>
</evidence>
<feature type="transmembrane region" description="Helical" evidence="6">
    <location>
        <begin position="64"/>
        <end position="85"/>
    </location>
</feature>
<protein>
    <recommendedName>
        <fullName evidence="7">Major facilitator superfamily (MFS) profile domain-containing protein</fullName>
    </recommendedName>
</protein>
<sequence>MEGSCCCCLAWGKNKASGAELGGEASKGLEGRRHGCWWKQQDRRRGCWWEQHDRALTNSLEGMLLGRFLVGTGMGLGPPVASLYITEVSPPTVRGTYGSFVQIATCLGIIVSLLIGTPVKDIDKWWRVCFWIATIPATLQALGMEFCAESPQWLYKCGRISEAEMQFEKLLGPLHVKSAMAELSRTERDDGESVKYSELFYGRHFNVVFIGTTLFALQQLSGINSVFYFSSTVFRSVGVPSNLANISMGISNLSGSIVAMLLMDKLGRKVLLSGSFLGMAFAMGLQAVGANRQYLGSASVYLSVGGILLFVLSFSLGAGPVPGLLLPEIFPNKIRAKAMALCMSVHWVLSGCYIFDAIGI</sequence>
<dbReference type="InterPro" id="IPR045263">
    <property type="entry name" value="GLUT"/>
</dbReference>
<feature type="transmembrane region" description="Helical" evidence="6">
    <location>
        <begin position="205"/>
        <end position="223"/>
    </location>
</feature>
<evidence type="ECO:0000256" key="3">
    <source>
        <dbReference type="ARBA" id="ARBA00022692"/>
    </source>
</evidence>
<feature type="transmembrane region" description="Helical" evidence="6">
    <location>
        <begin position="300"/>
        <end position="326"/>
    </location>
</feature>
<dbReference type="PROSITE" id="PS50850">
    <property type="entry name" value="MFS"/>
    <property type="match status" value="1"/>
</dbReference>
<dbReference type="InterPro" id="IPR036259">
    <property type="entry name" value="MFS_trans_sf"/>
</dbReference>
<keyword evidence="2" id="KW-0813">Transport</keyword>
<evidence type="ECO:0000256" key="2">
    <source>
        <dbReference type="ARBA" id="ARBA00022448"/>
    </source>
</evidence>
<gene>
    <name evidence="8" type="ORF">U9M48_024836</name>
</gene>
<dbReference type="GO" id="GO:0015149">
    <property type="term" value="F:hexose transmembrane transporter activity"/>
    <property type="evidence" value="ECO:0007669"/>
    <property type="project" value="TreeGrafter"/>
</dbReference>
<dbReference type="PROSITE" id="PS00216">
    <property type="entry name" value="SUGAR_TRANSPORT_1"/>
    <property type="match status" value="1"/>
</dbReference>
<evidence type="ECO:0000256" key="5">
    <source>
        <dbReference type="ARBA" id="ARBA00023136"/>
    </source>
</evidence>
<evidence type="ECO:0000256" key="1">
    <source>
        <dbReference type="ARBA" id="ARBA00004141"/>
    </source>
</evidence>
<keyword evidence="9" id="KW-1185">Reference proteome</keyword>
<dbReference type="GO" id="GO:0016020">
    <property type="term" value="C:membrane"/>
    <property type="evidence" value="ECO:0007669"/>
    <property type="project" value="UniProtKB-SubCell"/>
</dbReference>
<dbReference type="AlphaFoldDB" id="A0AAQ3WWD9"/>
<keyword evidence="3 6" id="KW-0812">Transmembrane</keyword>
<dbReference type="SUPFAM" id="SSF103473">
    <property type="entry name" value="MFS general substrate transporter"/>
    <property type="match status" value="1"/>
</dbReference>
<organism evidence="8 9">
    <name type="scientific">Paspalum notatum var. saurae</name>
    <dbReference type="NCBI Taxonomy" id="547442"/>
    <lineage>
        <taxon>Eukaryota</taxon>
        <taxon>Viridiplantae</taxon>
        <taxon>Streptophyta</taxon>
        <taxon>Embryophyta</taxon>
        <taxon>Tracheophyta</taxon>
        <taxon>Spermatophyta</taxon>
        <taxon>Magnoliopsida</taxon>
        <taxon>Liliopsida</taxon>
        <taxon>Poales</taxon>
        <taxon>Poaceae</taxon>
        <taxon>PACMAD clade</taxon>
        <taxon>Panicoideae</taxon>
        <taxon>Andropogonodae</taxon>
        <taxon>Paspaleae</taxon>
        <taxon>Paspalinae</taxon>
        <taxon>Paspalum</taxon>
    </lineage>
</organism>
<dbReference type="InterPro" id="IPR005828">
    <property type="entry name" value="MFS_sugar_transport-like"/>
</dbReference>
<dbReference type="Proteomes" id="UP001341281">
    <property type="component" value="Chromosome 05"/>
</dbReference>
<comment type="subcellular location">
    <subcellularLocation>
        <location evidence="1">Membrane</location>
        <topology evidence="1">Multi-pass membrane protein</topology>
    </subcellularLocation>
</comment>
<feature type="transmembrane region" description="Helical" evidence="6">
    <location>
        <begin position="243"/>
        <end position="263"/>
    </location>
</feature>
<accession>A0AAQ3WWD9</accession>
<dbReference type="PANTHER" id="PTHR23503:SF8">
    <property type="entry name" value="FACILITATED GLUCOSE TRANSPORTER PROTEIN 1"/>
    <property type="match status" value="1"/>
</dbReference>
<dbReference type="PRINTS" id="PR00171">
    <property type="entry name" value="SUGRTRNSPORT"/>
</dbReference>
<proteinExistence type="predicted"/>
<evidence type="ECO:0000313" key="8">
    <source>
        <dbReference type="EMBL" id="WVZ76918.1"/>
    </source>
</evidence>
<evidence type="ECO:0000256" key="6">
    <source>
        <dbReference type="SAM" id="Phobius"/>
    </source>
</evidence>
<dbReference type="Gene3D" id="1.20.1250.20">
    <property type="entry name" value="MFS general substrate transporter like domains"/>
    <property type="match status" value="1"/>
</dbReference>
<keyword evidence="5 6" id="KW-0472">Membrane</keyword>
<dbReference type="InterPro" id="IPR020846">
    <property type="entry name" value="MFS_dom"/>
</dbReference>
<reference evidence="8 9" key="1">
    <citation type="submission" date="2024-02" db="EMBL/GenBank/DDBJ databases">
        <title>High-quality chromosome-scale genome assembly of Pensacola bahiagrass (Paspalum notatum Flugge var. saurae).</title>
        <authorList>
            <person name="Vega J.M."/>
            <person name="Podio M."/>
            <person name="Orjuela J."/>
            <person name="Siena L.A."/>
            <person name="Pessino S.C."/>
            <person name="Combes M.C."/>
            <person name="Mariac C."/>
            <person name="Albertini E."/>
            <person name="Pupilli F."/>
            <person name="Ortiz J.P.A."/>
            <person name="Leblanc O."/>
        </authorList>
    </citation>
    <scope>NUCLEOTIDE SEQUENCE [LARGE SCALE GENOMIC DNA]</scope>
    <source>
        <strain evidence="8">R1</strain>
        <tissue evidence="8">Leaf</tissue>
    </source>
</reference>
<dbReference type="PANTHER" id="PTHR23503">
    <property type="entry name" value="SOLUTE CARRIER FAMILY 2"/>
    <property type="match status" value="1"/>
</dbReference>
<dbReference type="Pfam" id="PF00083">
    <property type="entry name" value="Sugar_tr"/>
    <property type="match status" value="1"/>
</dbReference>
<feature type="transmembrane region" description="Helical" evidence="6">
    <location>
        <begin position="97"/>
        <end position="117"/>
    </location>
</feature>
<dbReference type="InterPro" id="IPR005829">
    <property type="entry name" value="Sugar_transporter_CS"/>
</dbReference>
<keyword evidence="4 6" id="KW-1133">Transmembrane helix</keyword>
<dbReference type="EMBL" id="CP144749">
    <property type="protein sequence ID" value="WVZ76918.1"/>
    <property type="molecule type" value="Genomic_DNA"/>
</dbReference>
<feature type="transmembrane region" description="Helical" evidence="6">
    <location>
        <begin position="270"/>
        <end position="288"/>
    </location>
</feature>
<feature type="domain" description="Major facilitator superfamily (MFS) profile" evidence="7">
    <location>
        <begin position="1"/>
        <end position="360"/>
    </location>
</feature>
<dbReference type="InterPro" id="IPR003663">
    <property type="entry name" value="Sugar/inositol_transpt"/>
</dbReference>
<evidence type="ECO:0000256" key="4">
    <source>
        <dbReference type="ARBA" id="ARBA00022989"/>
    </source>
</evidence>
<evidence type="ECO:0000313" key="9">
    <source>
        <dbReference type="Proteomes" id="UP001341281"/>
    </source>
</evidence>
<name>A0AAQ3WWD9_PASNO</name>